<reference evidence="1" key="2">
    <citation type="journal article" date="2011" name="Microb. Ecol.">
        <title>Taxonomic and Functional Metagenomic Profiling of the Microbial Community in the Anoxic Sediment of a Sub-saline Shallow Lake (Laguna de Carrizo, Central Spain).</title>
        <authorList>
            <person name="Ferrer M."/>
            <person name="Guazzaroni M.E."/>
            <person name="Richter M."/>
            <person name="Garcia-Salamanca A."/>
            <person name="Yarza P."/>
            <person name="Suarez-Suarez A."/>
            <person name="Solano J."/>
            <person name="Alcaide M."/>
            <person name="van Dillewijn P."/>
            <person name="Molina-Henares M.A."/>
            <person name="Lopez-Cortes N."/>
            <person name="Al-Ramahi Y."/>
            <person name="Guerrero C."/>
            <person name="Acosta A."/>
            <person name="de Eugenio L.I."/>
            <person name="Martinez V."/>
            <person name="Marques S."/>
            <person name="Rojo F."/>
            <person name="Santero E."/>
            <person name="Genilloud O."/>
            <person name="Perez-Perez J."/>
            <person name="Rossello-Mora R."/>
            <person name="Ramos J.L."/>
        </authorList>
    </citation>
    <scope>NUCLEOTIDE SEQUENCE</scope>
</reference>
<name>D9PM33_9ZZZZ</name>
<dbReference type="AlphaFoldDB" id="D9PM33"/>
<evidence type="ECO:0000313" key="1">
    <source>
        <dbReference type="EMBL" id="EFK95389.1"/>
    </source>
</evidence>
<proteinExistence type="predicted"/>
<protein>
    <submittedName>
        <fullName evidence="1">Uncharacterized protein</fullName>
    </submittedName>
</protein>
<sequence length="50" mass="5931">MVFMTISKKDMEKLRKGYRDELALLEEKCKAGNATKEEYAKLNKYRAKMK</sequence>
<organism evidence="1">
    <name type="scientific">sediment metagenome</name>
    <dbReference type="NCBI Taxonomy" id="749907"/>
    <lineage>
        <taxon>unclassified sequences</taxon>
        <taxon>metagenomes</taxon>
        <taxon>ecological metagenomes</taxon>
    </lineage>
</organism>
<gene>
    <name evidence="1" type="ORF">LDC_2611</name>
</gene>
<comment type="caution">
    <text evidence="1">The sequence shown here is derived from an EMBL/GenBank/DDBJ whole genome shotgun (WGS) entry which is preliminary data.</text>
</comment>
<reference evidence="1" key="1">
    <citation type="submission" date="2010-07" db="EMBL/GenBank/DDBJ databases">
        <authorList>
            <consortium name="CONSOLIDER consortium CSD2007-00005"/>
            <person name="Guazzaroni M.-E."/>
            <person name="Richter M."/>
            <person name="Garcia-Salamanca A."/>
            <person name="Yarza P."/>
            <person name="Ferrer M."/>
        </authorList>
    </citation>
    <scope>NUCLEOTIDE SEQUENCE</scope>
</reference>
<accession>D9PM33</accession>
<dbReference type="EMBL" id="ADZX01000791">
    <property type="protein sequence ID" value="EFK95389.1"/>
    <property type="molecule type" value="Genomic_DNA"/>
</dbReference>